<proteinExistence type="predicted"/>
<dbReference type="Proteomes" id="UP000541558">
    <property type="component" value="Unassembled WGS sequence"/>
</dbReference>
<gene>
    <name evidence="1" type="ORF">D9611_009428</name>
</gene>
<protein>
    <submittedName>
        <fullName evidence="1">Uncharacterized protein</fullName>
    </submittedName>
</protein>
<dbReference type="EMBL" id="JAACJK010000225">
    <property type="protein sequence ID" value="KAF5311605.1"/>
    <property type="molecule type" value="Genomic_DNA"/>
</dbReference>
<evidence type="ECO:0000313" key="1">
    <source>
        <dbReference type="EMBL" id="KAF5311605.1"/>
    </source>
</evidence>
<accession>A0A8H5ET87</accession>
<organism evidence="1 2">
    <name type="scientific">Ephemerocybe angulata</name>
    <dbReference type="NCBI Taxonomy" id="980116"/>
    <lineage>
        <taxon>Eukaryota</taxon>
        <taxon>Fungi</taxon>
        <taxon>Dikarya</taxon>
        <taxon>Basidiomycota</taxon>
        <taxon>Agaricomycotina</taxon>
        <taxon>Agaricomycetes</taxon>
        <taxon>Agaricomycetidae</taxon>
        <taxon>Agaricales</taxon>
        <taxon>Agaricineae</taxon>
        <taxon>Psathyrellaceae</taxon>
        <taxon>Ephemerocybe</taxon>
    </lineage>
</organism>
<comment type="caution">
    <text evidence="1">The sequence shown here is derived from an EMBL/GenBank/DDBJ whole genome shotgun (WGS) entry which is preliminary data.</text>
</comment>
<name>A0A8H5ET87_9AGAR</name>
<evidence type="ECO:0000313" key="2">
    <source>
        <dbReference type="Proteomes" id="UP000541558"/>
    </source>
</evidence>
<sequence>MLLRSHPTDPAVRLAPELVLEIMRHAGDIQDPFNPPPLDYDGHVRCHRTAILGQRSAIETRIALTRVSRLWNGMATPLLYEHISVSTRPTIASLLRVLTSSSLDGADVSLGRFVKRLDLLTMTWDAVSLQCAVQLCSLMPRLTTFIAHVDVTIDPTPLLDALSPDLRHLRWSRVDVRPEHSDLDILLSRVDEGQRWHPEDGQVLKVSDDVGFVWRAGLAVERFPQAPGRDVRDIMPCAIPTAQFVAFLDGHKRLTSLALPFPLISSPAAPPAVVASWRKKHWPSIREWILQDRTQASAATSYFANGAFAHMDSVKFQIDKWQLWEGPSTLIGDFISVHGGELTSVCFSEGEDLERYMNVFSRSLSAISLKACPKIREVHFALTNELQTQWTDCLARIGNSSVRMPHIDTIGIRVCQCFFESSFGRDWDFEHRMECLHRGVCMPWTKAFLNLTTIRVLDEVNFVSYRKMDDVTRKSIVSPARWTRANIRVEDISGQFLAVFSKGISSLVEI</sequence>
<dbReference type="AlphaFoldDB" id="A0A8H5ET87"/>
<keyword evidence="2" id="KW-1185">Reference proteome</keyword>
<reference evidence="1 2" key="1">
    <citation type="journal article" date="2020" name="ISME J.">
        <title>Uncovering the hidden diversity of litter-decomposition mechanisms in mushroom-forming fungi.</title>
        <authorList>
            <person name="Floudas D."/>
            <person name="Bentzer J."/>
            <person name="Ahren D."/>
            <person name="Johansson T."/>
            <person name="Persson P."/>
            <person name="Tunlid A."/>
        </authorList>
    </citation>
    <scope>NUCLEOTIDE SEQUENCE [LARGE SCALE GENOMIC DNA]</scope>
    <source>
        <strain evidence="1 2">CBS 175.51</strain>
    </source>
</reference>
<dbReference type="OrthoDB" id="2838755at2759"/>